<sequence>MEVVNRAERLLVDGVMVEIRIMEEWGYALGEDVCLFEDESEEEASHYDNAVEHGDKEASHQVDMLV</sequence>
<proteinExistence type="predicted"/>
<accession>A0A392W9L6</accession>
<keyword evidence="3" id="KW-1185">Reference proteome</keyword>
<feature type="non-terminal residue" evidence="2">
    <location>
        <position position="66"/>
    </location>
</feature>
<evidence type="ECO:0000313" key="2">
    <source>
        <dbReference type="EMBL" id="MCI96479.1"/>
    </source>
</evidence>
<dbReference type="Proteomes" id="UP000265520">
    <property type="component" value="Unassembled WGS sequence"/>
</dbReference>
<dbReference type="EMBL" id="LXQA011415858">
    <property type="protein sequence ID" value="MCI96479.1"/>
    <property type="molecule type" value="Genomic_DNA"/>
</dbReference>
<comment type="caution">
    <text evidence="2">The sequence shown here is derived from an EMBL/GenBank/DDBJ whole genome shotgun (WGS) entry which is preliminary data.</text>
</comment>
<name>A0A392W9L6_9FABA</name>
<evidence type="ECO:0000313" key="3">
    <source>
        <dbReference type="Proteomes" id="UP000265520"/>
    </source>
</evidence>
<dbReference type="AlphaFoldDB" id="A0A392W9L6"/>
<organism evidence="2 3">
    <name type="scientific">Trifolium medium</name>
    <dbReference type="NCBI Taxonomy" id="97028"/>
    <lineage>
        <taxon>Eukaryota</taxon>
        <taxon>Viridiplantae</taxon>
        <taxon>Streptophyta</taxon>
        <taxon>Embryophyta</taxon>
        <taxon>Tracheophyta</taxon>
        <taxon>Spermatophyta</taxon>
        <taxon>Magnoliopsida</taxon>
        <taxon>eudicotyledons</taxon>
        <taxon>Gunneridae</taxon>
        <taxon>Pentapetalae</taxon>
        <taxon>rosids</taxon>
        <taxon>fabids</taxon>
        <taxon>Fabales</taxon>
        <taxon>Fabaceae</taxon>
        <taxon>Papilionoideae</taxon>
        <taxon>50 kb inversion clade</taxon>
        <taxon>NPAAA clade</taxon>
        <taxon>Hologalegina</taxon>
        <taxon>IRL clade</taxon>
        <taxon>Trifolieae</taxon>
        <taxon>Trifolium</taxon>
    </lineage>
</organism>
<feature type="compositionally biased region" description="Basic and acidic residues" evidence="1">
    <location>
        <begin position="44"/>
        <end position="60"/>
    </location>
</feature>
<evidence type="ECO:0000256" key="1">
    <source>
        <dbReference type="SAM" id="MobiDB-lite"/>
    </source>
</evidence>
<reference evidence="2 3" key="1">
    <citation type="journal article" date="2018" name="Front. Plant Sci.">
        <title>Red Clover (Trifolium pratense) and Zigzag Clover (T. medium) - A Picture of Genomic Similarities and Differences.</title>
        <authorList>
            <person name="Dluhosova J."/>
            <person name="Istvanek J."/>
            <person name="Nedelnik J."/>
            <person name="Repkova J."/>
        </authorList>
    </citation>
    <scope>NUCLEOTIDE SEQUENCE [LARGE SCALE GENOMIC DNA]</scope>
    <source>
        <strain evidence="3">cv. 10/8</strain>
        <tissue evidence="2">Leaf</tissue>
    </source>
</reference>
<feature type="region of interest" description="Disordered" evidence="1">
    <location>
        <begin position="44"/>
        <end position="66"/>
    </location>
</feature>
<protein>
    <submittedName>
        <fullName evidence="2">DUF4283 domain protein</fullName>
    </submittedName>
</protein>